<dbReference type="Proteomes" id="UP001056851">
    <property type="component" value="Chromosome"/>
</dbReference>
<dbReference type="PIRSF" id="PIRSF000112">
    <property type="entry name" value="Glycerol_dehydrogenase"/>
    <property type="match status" value="1"/>
</dbReference>
<dbReference type="EMBL" id="CP099599">
    <property type="protein sequence ID" value="UST87420.1"/>
    <property type="molecule type" value="Genomic_DNA"/>
</dbReference>
<sequence length="381" mass="40707">MVKTMGFPGRYEQGPNALQQLGRVLNDMGRSRPLVLCDEFVARHLWPQVGAALQDQGLEPLHIEFPGECTRAAIAQLSEQALLHAPDTIIALGGGKTIDTAKGLAANLDVPIIVCPTIASSDAPTSRLIVLYDEEHKVVGVEFLKMNPAAVIVDTEVIVQAPARFFAAGIGDAISKKFEARQCYAAGGHNSFGTPPLHTALMLTNLVFDTLMKYGVPAYQAVCRHELTDDVERVVEGTVLISGVGFESGGLSLSHALVRGLTAIPAMASMLHGELVAFGTLVQMAVEARSAEEIEQVARLLHAVKLPVTFAELGQRTPLTTAQINILVDATLSAAYARNMQPPLNYQRLVEGLAAADSLGSRLVRVCANPPRHCDPASQQV</sequence>
<dbReference type="PANTHER" id="PTHR43616">
    <property type="entry name" value="GLYCEROL DEHYDROGENASE"/>
    <property type="match status" value="1"/>
</dbReference>
<dbReference type="EC" id="1.1.1.6" evidence="6"/>
<keyword evidence="11" id="KW-1185">Reference proteome</keyword>
<protein>
    <recommendedName>
        <fullName evidence="7">Glycerol dehydrogenase</fullName>
        <ecNumber evidence="6">1.1.1.6</ecNumber>
    </recommendedName>
</protein>
<dbReference type="Pfam" id="PF00465">
    <property type="entry name" value="Fe-ADH"/>
    <property type="match status" value="1"/>
</dbReference>
<evidence type="ECO:0000256" key="1">
    <source>
        <dbReference type="ARBA" id="ARBA00007358"/>
    </source>
</evidence>
<keyword evidence="2" id="KW-0479">Metal-binding</keyword>
<evidence type="ECO:0000256" key="6">
    <source>
        <dbReference type="ARBA" id="ARBA00039147"/>
    </source>
</evidence>
<evidence type="ECO:0000313" key="10">
    <source>
        <dbReference type="EMBL" id="UST87420.1"/>
    </source>
</evidence>
<dbReference type="NCBIfam" id="NF006941">
    <property type="entry name" value="PRK09423.1"/>
    <property type="match status" value="1"/>
</dbReference>
<dbReference type="Gene3D" id="3.40.50.1970">
    <property type="match status" value="1"/>
</dbReference>
<evidence type="ECO:0000256" key="4">
    <source>
        <dbReference type="ARBA" id="ARBA00023027"/>
    </source>
</evidence>
<evidence type="ECO:0000259" key="9">
    <source>
        <dbReference type="Pfam" id="PF00465"/>
    </source>
</evidence>
<evidence type="ECO:0000256" key="5">
    <source>
        <dbReference type="ARBA" id="ARBA00037918"/>
    </source>
</evidence>
<comment type="similarity">
    <text evidence="1">Belongs to the iron-containing alcohol dehydrogenase family.</text>
</comment>
<dbReference type="CDD" id="cd08170">
    <property type="entry name" value="GlyDH"/>
    <property type="match status" value="1"/>
</dbReference>
<evidence type="ECO:0000256" key="2">
    <source>
        <dbReference type="ARBA" id="ARBA00022723"/>
    </source>
</evidence>
<evidence type="ECO:0000313" key="11">
    <source>
        <dbReference type="Proteomes" id="UP001056851"/>
    </source>
</evidence>
<organism evidence="10 11">
    <name type="scientific">Pseudomonas siliginis</name>
    <dbReference type="NCBI Taxonomy" id="2842346"/>
    <lineage>
        <taxon>Bacteria</taxon>
        <taxon>Pseudomonadati</taxon>
        <taxon>Pseudomonadota</taxon>
        <taxon>Gammaproteobacteria</taxon>
        <taxon>Pseudomonadales</taxon>
        <taxon>Pseudomonadaceae</taxon>
        <taxon>Pseudomonas</taxon>
    </lineage>
</organism>
<dbReference type="InterPro" id="IPR018211">
    <property type="entry name" value="ADH_Fe_CS"/>
</dbReference>
<keyword evidence="3" id="KW-0560">Oxidoreductase</keyword>
<evidence type="ECO:0000256" key="8">
    <source>
        <dbReference type="ARBA" id="ARBA00049006"/>
    </source>
</evidence>
<comment type="catalytic activity">
    <reaction evidence="8">
        <text>glycerol + NAD(+) = dihydroxyacetone + NADH + H(+)</text>
        <dbReference type="Rhea" id="RHEA:13769"/>
        <dbReference type="ChEBI" id="CHEBI:15378"/>
        <dbReference type="ChEBI" id="CHEBI:16016"/>
        <dbReference type="ChEBI" id="CHEBI:17754"/>
        <dbReference type="ChEBI" id="CHEBI:57540"/>
        <dbReference type="ChEBI" id="CHEBI:57945"/>
        <dbReference type="EC" id="1.1.1.6"/>
    </reaction>
</comment>
<dbReference type="PROSITE" id="PS00913">
    <property type="entry name" value="ADH_IRON_1"/>
    <property type="match status" value="1"/>
</dbReference>
<dbReference type="Gene3D" id="1.20.1090.10">
    <property type="entry name" value="Dehydroquinate synthase-like - alpha domain"/>
    <property type="match status" value="1"/>
</dbReference>
<proteinExistence type="inferred from homology"/>
<evidence type="ECO:0000256" key="7">
    <source>
        <dbReference type="ARBA" id="ARBA00040132"/>
    </source>
</evidence>
<dbReference type="PANTHER" id="PTHR43616:SF5">
    <property type="entry name" value="GLYCEROL DEHYDROGENASE 1"/>
    <property type="match status" value="1"/>
</dbReference>
<dbReference type="RefSeq" id="WP_252885943.1">
    <property type="nucleotide sequence ID" value="NZ_CP099599.1"/>
</dbReference>
<dbReference type="InterPro" id="IPR016205">
    <property type="entry name" value="Glycerol_DH"/>
</dbReference>
<dbReference type="InterPro" id="IPR001670">
    <property type="entry name" value="ADH_Fe/GldA"/>
</dbReference>
<dbReference type="SUPFAM" id="SSF56796">
    <property type="entry name" value="Dehydroquinate synthase-like"/>
    <property type="match status" value="1"/>
</dbReference>
<comment type="pathway">
    <text evidence="5">Polyol metabolism; glycerol fermentation; glycerone phosphate from glycerol (oxidative route): step 1/2.</text>
</comment>
<feature type="domain" description="Alcohol dehydrogenase iron-type/glycerol dehydrogenase GldA" evidence="9">
    <location>
        <begin position="8"/>
        <end position="155"/>
    </location>
</feature>
<accession>A0ABY5CJH1</accession>
<evidence type="ECO:0000256" key="3">
    <source>
        <dbReference type="ARBA" id="ARBA00023002"/>
    </source>
</evidence>
<keyword evidence="4" id="KW-0520">NAD</keyword>
<name>A0ABY5CJH1_9PSED</name>
<gene>
    <name evidence="10" type="ORF">NF677_12330</name>
</gene>
<reference evidence="10" key="1">
    <citation type="submission" date="2022-06" db="EMBL/GenBank/DDBJ databases">
        <title>Investigating genetic diversity within the most abundant and prevalent non-pathogenic leaf-associated bacterial species interacting with Arabidopsis thaliana in natural habitats.</title>
        <authorList>
            <person name="Ramirez-Sanchez D."/>
            <person name="Gibelin-Viala C."/>
            <person name="Mayjonade B."/>
            <person name="Duflos R."/>
            <person name="Belmonte E."/>
            <person name="Pailler V."/>
            <person name="Bartoli C."/>
            <person name="Carrere S."/>
            <person name="Vailleau F."/>
            <person name="Roux F."/>
        </authorList>
    </citation>
    <scope>NUCLEOTIDE SEQUENCE</scope>
    <source>
        <strain evidence="10">OTU6ESPEB1</strain>
    </source>
</reference>